<dbReference type="Pfam" id="PF10142">
    <property type="entry name" value="PhoPQ_related"/>
    <property type="match status" value="1"/>
</dbReference>
<keyword evidence="1" id="KW-1133">Transmembrane helix</keyword>
<dbReference type="AlphaFoldDB" id="A0AA95GUB2"/>
<keyword evidence="1" id="KW-0472">Membrane</keyword>
<organism evidence="2 3">
    <name type="scientific">Arsenophonus nasoniae</name>
    <name type="common">son-killer infecting Nasonia vitripennis</name>
    <dbReference type="NCBI Taxonomy" id="638"/>
    <lineage>
        <taxon>Bacteria</taxon>
        <taxon>Pseudomonadati</taxon>
        <taxon>Pseudomonadota</taxon>
        <taxon>Gammaproteobacteria</taxon>
        <taxon>Enterobacterales</taxon>
        <taxon>Morganellaceae</taxon>
        <taxon>Arsenophonus</taxon>
    </lineage>
</organism>
<name>A0AA95GUB2_9GAMM</name>
<sequence>MKHSTSHESVFQLSNIIIYYQQLLATNPIKYSIYGRDKIDDVELIKYKMASQVWSPEKLVPPQTWFHNLDIYIPTIPKPKYALIIINSGGRYNYKNFLPDFNKEMLLDIAKKTNTIVFQLIISSIAMFYRMMMINFSMKMINNMILLPVIGRYL</sequence>
<evidence type="ECO:0000313" key="3">
    <source>
        <dbReference type="Proteomes" id="UP001177595"/>
    </source>
</evidence>
<accession>A0AA95GUB2</accession>
<reference evidence="2" key="1">
    <citation type="submission" date="2023-04" db="EMBL/GenBank/DDBJ databases">
        <title>Genome dynamics across the evolutionary transition to endosymbiosis.</title>
        <authorList>
            <person name="Siozios S."/>
            <person name="Nadal-Jimenez P."/>
            <person name="Azagi T."/>
            <person name="Sprong H."/>
            <person name="Frost C.L."/>
            <person name="Parratt S.R."/>
            <person name="Taylor G."/>
            <person name="Brettell L."/>
            <person name="Lew K.C."/>
            <person name="Croft L."/>
            <person name="King K.C."/>
            <person name="Brockhurst M.A."/>
            <person name="Hypsa V."/>
            <person name="Novakova E."/>
            <person name="Darby A.C."/>
            <person name="Hurst G.D.D."/>
        </authorList>
    </citation>
    <scope>NUCLEOTIDE SEQUENCE</scope>
    <source>
        <strain evidence="2">APv</strain>
    </source>
</reference>
<keyword evidence="1" id="KW-0812">Transmembrane</keyword>
<dbReference type="EMBL" id="CP123504">
    <property type="protein sequence ID" value="WGM03060.1"/>
    <property type="molecule type" value="Genomic_DNA"/>
</dbReference>
<dbReference type="Proteomes" id="UP001177595">
    <property type="component" value="Chromosome"/>
</dbReference>
<protein>
    <submittedName>
        <fullName evidence="2">PhoPQ-activated protein PqaA family protein</fullName>
    </submittedName>
</protein>
<gene>
    <name evidence="2" type="ORF">QE210_08370</name>
</gene>
<evidence type="ECO:0000313" key="2">
    <source>
        <dbReference type="EMBL" id="WGM03060.1"/>
    </source>
</evidence>
<proteinExistence type="predicted"/>
<dbReference type="InterPro" id="IPR009199">
    <property type="entry name" value="PhoPQ-act_pathogen-rel_PqaA"/>
</dbReference>
<feature type="transmembrane region" description="Helical" evidence="1">
    <location>
        <begin position="116"/>
        <end position="136"/>
    </location>
</feature>
<evidence type="ECO:0000256" key="1">
    <source>
        <dbReference type="SAM" id="Phobius"/>
    </source>
</evidence>